<evidence type="ECO:0000313" key="1">
    <source>
        <dbReference type="EMBL" id="AXK81424.1"/>
    </source>
</evidence>
<accession>A0A345ZWX7</accession>
<evidence type="ECO:0000313" key="2">
    <source>
        <dbReference type="Proteomes" id="UP000254889"/>
    </source>
</evidence>
<dbReference type="KEGG" id="ptaw:DW352_13435"/>
<gene>
    <name evidence="1" type="ORF">DW352_13435</name>
</gene>
<protein>
    <submittedName>
        <fullName evidence="1">Uncharacterized protein</fullName>
    </submittedName>
</protein>
<sequence>MKEARGVISAKVHKLHFSKCIDRGRRPRVQIASMTFVLFFNEDDAIGFRIVDEAIVMHEMPAKKS</sequence>
<dbReference type="Proteomes" id="UP000254889">
    <property type="component" value="Chromosome"/>
</dbReference>
<organism evidence="1 2">
    <name type="scientific">Pseudolabrys taiwanensis</name>
    <dbReference type="NCBI Taxonomy" id="331696"/>
    <lineage>
        <taxon>Bacteria</taxon>
        <taxon>Pseudomonadati</taxon>
        <taxon>Pseudomonadota</taxon>
        <taxon>Alphaproteobacteria</taxon>
        <taxon>Hyphomicrobiales</taxon>
        <taxon>Xanthobacteraceae</taxon>
        <taxon>Pseudolabrys</taxon>
    </lineage>
</organism>
<name>A0A345ZWX7_9HYPH</name>
<proteinExistence type="predicted"/>
<dbReference type="EMBL" id="CP031417">
    <property type="protein sequence ID" value="AXK81424.1"/>
    <property type="molecule type" value="Genomic_DNA"/>
</dbReference>
<dbReference type="AlphaFoldDB" id="A0A345ZWX7"/>
<keyword evidence="2" id="KW-1185">Reference proteome</keyword>
<reference evidence="1 2" key="1">
    <citation type="submission" date="2018-07" db="EMBL/GenBank/DDBJ databases">
        <authorList>
            <person name="Quirk P.G."/>
            <person name="Krulwich T.A."/>
        </authorList>
    </citation>
    <scope>NUCLEOTIDE SEQUENCE [LARGE SCALE GENOMIC DNA]</scope>
    <source>
        <strain evidence="1 2">CC-BB4</strain>
    </source>
</reference>